<keyword evidence="1" id="KW-1003">Cell membrane</keyword>
<comment type="function">
    <text evidence="1">Probable aspartic protease that is responsible for the proteolytic cleavage of the RNA polymerase sigma E factor (SigE/spoIIGB) to yield the active peptide in the mother cell during sporulation. Responds to a signal from the forespore that is triggered by the extracellular signal protein SpoIIR.</text>
</comment>
<feature type="transmembrane region" description="Helical" evidence="2">
    <location>
        <begin position="129"/>
        <end position="148"/>
    </location>
</feature>
<keyword evidence="2" id="KW-1133">Transmembrane helix</keyword>
<comment type="similarity">
    <text evidence="1">Belongs to the peptidase U4 family.</text>
</comment>
<evidence type="ECO:0000256" key="1">
    <source>
        <dbReference type="PIRNR" id="PIRNR018571"/>
    </source>
</evidence>
<dbReference type="NCBIfam" id="TIGR02854">
    <property type="entry name" value="spore_II_GA"/>
    <property type="match status" value="1"/>
</dbReference>
<keyword evidence="2" id="KW-0812">Transmembrane</keyword>
<dbReference type="EC" id="3.4.23.-" evidence="1"/>
<dbReference type="InterPro" id="IPR005081">
    <property type="entry name" value="SpoIIGA"/>
</dbReference>
<keyword evidence="1" id="KW-0749">Sporulation</keyword>
<dbReference type="RefSeq" id="WP_377471515.1">
    <property type="nucleotide sequence ID" value="NZ_JBHLWN010000070.1"/>
</dbReference>
<keyword evidence="1" id="KW-0064">Aspartyl protease</keyword>
<sequence length="304" mass="34593">MIVYLDLIFLTNLLLNGAVLATTAWARHKRVAWWRIALSALLGAFYVLLLFLPDLHMLYTFAVKIIFSIVMIMTAFGFSSLQNFLRDIGMFYLVNFSFAGCIFGLRYFLLEANDVLDGIVFTQAATVNIFYIGYGMLFVFALSAIFMFRNVFVFTKKKNDMQTLLAEVRIMIGDVEAVCTGLIDTGNQLYDPLTRTPVMVMEADRWKEWLPPAWLERIRRSEVDQLVAGFGEETFVWQDRLRLVPFRGIGRGTQFMLALKPDRVVIKQGEQVRDITKVLIGLDGGTLSHDCAYQAIIHPAIIAN</sequence>
<evidence type="ECO:0000313" key="4">
    <source>
        <dbReference type="Proteomes" id="UP001589776"/>
    </source>
</evidence>
<comment type="caution">
    <text evidence="3">The sequence shown here is derived from an EMBL/GenBank/DDBJ whole genome shotgun (WGS) entry which is preliminary data.</text>
</comment>
<proteinExistence type="inferred from homology"/>
<dbReference type="EMBL" id="JBHLWN010000070">
    <property type="protein sequence ID" value="MFC0214164.1"/>
    <property type="molecule type" value="Genomic_DNA"/>
</dbReference>
<keyword evidence="1 2" id="KW-0472">Membrane</keyword>
<evidence type="ECO:0000256" key="2">
    <source>
        <dbReference type="SAM" id="Phobius"/>
    </source>
</evidence>
<keyword evidence="1" id="KW-0378">Hydrolase</keyword>
<dbReference type="Proteomes" id="UP001589776">
    <property type="component" value="Unassembled WGS sequence"/>
</dbReference>
<dbReference type="PIRSF" id="PIRSF018571">
    <property type="entry name" value="SpoIIGA"/>
    <property type="match status" value="1"/>
</dbReference>
<comment type="subunit">
    <text evidence="1">Self-associates. Interacts with SigE. Interacts with SpoIIR.</text>
</comment>
<feature type="transmembrane region" description="Helical" evidence="2">
    <location>
        <begin position="58"/>
        <end position="78"/>
    </location>
</feature>
<feature type="transmembrane region" description="Helical" evidence="2">
    <location>
        <begin position="90"/>
        <end position="109"/>
    </location>
</feature>
<gene>
    <name evidence="3" type="primary">spoIIGA</name>
    <name evidence="3" type="ORF">ACFFK0_17180</name>
</gene>
<name>A0ABV6DNE3_9BACL</name>
<comment type="subcellular location">
    <subcellularLocation>
        <location evidence="1">Cell membrane</location>
    </subcellularLocation>
</comment>
<feature type="transmembrane region" description="Helical" evidence="2">
    <location>
        <begin position="33"/>
        <end position="52"/>
    </location>
</feature>
<protein>
    <recommendedName>
        <fullName evidence="1">Sporulation sigma-E factor-processing peptidase</fullName>
        <ecNumber evidence="1">3.4.23.-</ecNumber>
    </recommendedName>
    <alternativeName>
        <fullName evidence="1">Membrane-associated aspartic protease</fullName>
    </alternativeName>
    <alternativeName>
        <fullName evidence="1">Stage II sporulation protein GA</fullName>
    </alternativeName>
</protein>
<feature type="transmembrane region" description="Helical" evidence="2">
    <location>
        <begin position="6"/>
        <end position="26"/>
    </location>
</feature>
<keyword evidence="1" id="KW-0645">Protease</keyword>
<accession>A0ABV6DNE3</accession>
<reference evidence="3 4" key="1">
    <citation type="submission" date="2024-09" db="EMBL/GenBank/DDBJ databases">
        <authorList>
            <person name="Sun Q."/>
            <person name="Mori K."/>
        </authorList>
    </citation>
    <scope>NUCLEOTIDE SEQUENCE [LARGE SCALE GENOMIC DNA]</scope>
    <source>
        <strain evidence="3 4">CCM 7759</strain>
    </source>
</reference>
<dbReference type="Pfam" id="PF03419">
    <property type="entry name" value="Peptidase_U4"/>
    <property type="match status" value="1"/>
</dbReference>
<evidence type="ECO:0000313" key="3">
    <source>
        <dbReference type="EMBL" id="MFC0214164.1"/>
    </source>
</evidence>
<organism evidence="3 4">
    <name type="scientific">Paenibacillus chartarius</name>
    <dbReference type="NCBI Taxonomy" id="747481"/>
    <lineage>
        <taxon>Bacteria</taxon>
        <taxon>Bacillati</taxon>
        <taxon>Bacillota</taxon>
        <taxon>Bacilli</taxon>
        <taxon>Bacillales</taxon>
        <taxon>Paenibacillaceae</taxon>
        <taxon>Paenibacillus</taxon>
    </lineage>
</organism>
<keyword evidence="4" id="KW-1185">Reference proteome</keyword>